<comment type="caution">
    <text evidence="3">The sequence shown here is derived from an EMBL/GenBank/DDBJ whole genome shotgun (WGS) entry which is preliminary data.</text>
</comment>
<evidence type="ECO:0000313" key="3">
    <source>
        <dbReference type="EMBL" id="PRQ21710.1"/>
    </source>
</evidence>
<protein>
    <submittedName>
        <fullName evidence="3">Putative tRNA-guanine(34) transglycosylase</fullName>
        <ecNumber evidence="3">2.4.2.29</ecNumber>
    </submittedName>
</protein>
<name>A0A2P6PIG7_ROSCH</name>
<dbReference type="AlphaFoldDB" id="A0A2P6PIG7"/>
<keyword evidence="3" id="KW-0808">Transferase</keyword>
<accession>A0A2P6PIG7</accession>
<dbReference type="OMA" id="ESSCIDC"/>
<evidence type="ECO:0000313" key="4">
    <source>
        <dbReference type="Proteomes" id="UP000238479"/>
    </source>
</evidence>
<dbReference type="NCBIfam" id="TIGR00449">
    <property type="entry name" value="tgt_general"/>
    <property type="match status" value="1"/>
</dbReference>
<dbReference type="Pfam" id="PF01702">
    <property type="entry name" value="TGT"/>
    <property type="match status" value="1"/>
</dbReference>
<evidence type="ECO:0000259" key="2">
    <source>
        <dbReference type="Pfam" id="PF01702"/>
    </source>
</evidence>
<dbReference type="InterPro" id="IPR002616">
    <property type="entry name" value="tRNA_ribo_trans-like"/>
</dbReference>
<organism evidence="3 4">
    <name type="scientific">Rosa chinensis</name>
    <name type="common">China rose</name>
    <dbReference type="NCBI Taxonomy" id="74649"/>
    <lineage>
        <taxon>Eukaryota</taxon>
        <taxon>Viridiplantae</taxon>
        <taxon>Streptophyta</taxon>
        <taxon>Embryophyta</taxon>
        <taxon>Tracheophyta</taxon>
        <taxon>Spermatophyta</taxon>
        <taxon>Magnoliopsida</taxon>
        <taxon>eudicotyledons</taxon>
        <taxon>Gunneridae</taxon>
        <taxon>Pentapetalae</taxon>
        <taxon>rosids</taxon>
        <taxon>fabids</taxon>
        <taxon>Rosales</taxon>
        <taxon>Rosaceae</taxon>
        <taxon>Rosoideae</taxon>
        <taxon>Rosoideae incertae sedis</taxon>
        <taxon>Rosa</taxon>
    </lineage>
</organism>
<dbReference type="EC" id="2.4.2.29" evidence="3"/>
<dbReference type="Proteomes" id="UP000238479">
    <property type="component" value="Chromosome 7"/>
</dbReference>
<feature type="domain" description="tRNA-guanine(15) transglycosylase-like" evidence="2">
    <location>
        <begin position="31"/>
        <end position="85"/>
    </location>
</feature>
<dbReference type="GO" id="GO:0008479">
    <property type="term" value="F:tRNA-guanosine(34) queuine transglycosylase activity"/>
    <property type="evidence" value="ECO:0007669"/>
    <property type="project" value="TreeGrafter"/>
</dbReference>
<dbReference type="STRING" id="74649.A0A2P6PIG7"/>
<gene>
    <name evidence="3" type="ORF">RchiOBHm_Chr7g0242231</name>
</gene>
<dbReference type="PANTHER" id="PTHR43530">
    <property type="entry name" value="QUEUINE TRNA-RIBOSYLTRANSFERASE CATALYTIC SUBUNIT 1"/>
    <property type="match status" value="1"/>
</dbReference>
<dbReference type="Gene3D" id="3.20.20.105">
    <property type="entry name" value="Queuine tRNA-ribosyltransferase-like"/>
    <property type="match status" value="1"/>
</dbReference>
<keyword evidence="1" id="KW-0862">Zinc</keyword>
<reference evidence="3 4" key="1">
    <citation type="journal article" date="2018" name="Nat. Genet.">
        <title>The Rosa genome provides new insights in the design of modern roses.</title>
        <authorList>
            <person name="Bendahmane M."/>
        </authorList>
    </citation>
    <scope>NUCLEOTIDE SEQUENCE [LARGE SCALE GENOMIC DNA]</scope>
    <source>
        <strain evidence="4">cv. Old Blush</strain>
    </source>
</reference>
<dbReference type="InterPro" id="IPR036511">
    <property type="entry name" value="TGT-like_sf"/>
</dbReference>
<dbReference type="Gramene" id="PRQ21710">
    <property type="protein sequence ID" value="PRQ21710"/>
    <property type="gene ID" value="RchiOBHm_Chr7g0242231"/>
</dbReference>
<dbReference type="GO" id="GO:0006400">
    <property type="term" value="P:tRNA modification"/>
    <property type="evidence" value="ECO:0007669"/>
    <property type="project" value="InterPro"/>
</dbReference>
<dbReference type="GO" id="GO:0005829">
    <property type="term" value="C:cytosol"/>
    <property type="evidence" value="ECO:0007669"/>
    <property type="project" value="TreeGrafter"/>
</dbReference>
<evidence type="ECO:0000256" key="1">
    <source>
        <dbReference type="ARBA" id="ARBA00022833"/>
    </source>
</evidence>
<keyword evidence="4" id="KW-1185">Reference proteome</keyword>
<keyword evidence="3" id="KW-0328">Glycosyltransferase</keyword>
<dbReference type="EMBL" id="PDCK01000045">
    <property type="protein sequence ID" value="PRQ21710.1"/>
    <property type="molecule type" value="Genomic_DNA"/>
</dbReference>
<sequence>MLLPPLSFDRFNFHSTFPMALRFEVLGRFNRARAAQLTLPHFVCQTPLFMPAGAQGTIKRLATDQLEEIGCQIILGNTYHLALRPY</sequence>
<dbReference type="SUPFAM" id="SSF51713">
    <property type="entry name" value="tRNA-guanine transglycosylase"/>
    <property type="match status" value="1"/>
</dbReference>
<proteinExistence type="predicted"/>
<dbReference type="PANTHER" id="PTHR43530:SF1">
    <property type="entry name" value="QUEUINE TRNA-RIBOSYLTRANSFERASE CATALYTIC SUBUNIT 1"/>
    <property type="match status" value="1"/>
</dbReference>